<sequence length="105" mass="11837">AKQFISWFLETDKQEQWITKKAGFTADTAILSSEAFRQATPYNEPFAESLDYLQDFWNVPVYNELLAVAQQHLGEALDSVTSSQDALNAIAEKHGKIMQDAGLRK</sequence>
<evidence type="ECO:0008006" key="2">
    <source>
        <dbReference type="Google" id="ProtNLM"/>
    </source>
</evidence>
<organism evidence="1">
    <name type="scientific">marine metagenome</name>
    <dbReference type="NCBI Taxonomy" id="408172"/>
    <lineage>
        <taxon>unclassified sequences</taxon>
        <taxon>metagenomes</taxon>
        <taxon>ecological metagenomes</taxon>
    </lineage>
</organism>
<gene>
    <name evidence="1" type="ORF">METZ01_LOCUS233356</name>
</gene>
<accession>A0A382H034</accession>
<feature type="non-terminal residue" evidence="1">
    <location>
        <position position="1"/>
    </location>
</feature>
<protein>
    <recommendedName>
        <fullName evidence="2">Extracellular solute-binding protein</fullName>
    </recommendedName>
</protein>
<proteinExistence type="predicted"/>
<dbReference type="EMBL" id="UINC01058349">
    <property type="protein sequence ID" value="SVB80502.1"/>
    <property type="molecule type" value="Genomic_DNA"/>
</dbReference>
<dbReference type="AlphaFoldDB" id="A0A382H034"/>
<dbReference type="SUPFAM" id="SSF53850">
    <property type="entry name" value="Periplasmic binding protein-like II"/>
    <property type="match status" value="1"/>
</dbReference>
<dbReference type="Gene3D" id="3.40.190.10">
    <property type="entry name" value="Periplasmic binding protein-like II"/>
    <property type="match status" value="2"/>
</dbReference>
<reference evidence="1" key="1">
    <citation type="submission" date="2018-05" db="EMBL/GenBank/DDBJ databases">
        <authorList>
            <person name="Lanie J.A."/>
            <person name="Ng W.-L."/>
            <person name="Kazmierczak K.M."/>
            <person name="Andrzejewski T.M."/>
            <person name="Davidsen T.M."/>
            <person name="Wayne K.J."/>
            <person name="Tettelin H."/>
            <person name="Glass J.I."/>
            <person name="Rusch D."/>
            <person name="Podicherti R."/>
            <person name="Tsui H.-C.T."/>
            <person name="Winkler M.E."/>
        </authorList>
    </citation>
    <scope>NUCLEOTIDE SEQUENCE</scope>
</reference>
<evidence type="ECO:0000313" key="1">
    <source>
        <dbReference type="EMBL" id="SVB80502.1"/>
    </source>
</evidence>
<name>A0A382H034_9ZZZZ</name>